<dbReference type="NCBIfam" id="TIGR01844">
    <property type="entry name" value="type_I_sec_TolC"/>
    <property type="match status" value="1"/>
</dbReference>
<protein>
    <recommendedName>
        <fullName evidence="11">Outer membrane protein</fullName>
    </recommendedName>
</protein>
<evidence type="ECO:0000313" key="10">
    <source>
        <dbReference type="Proteomes" id="UP000387223"/>
    </source>
</evidence>
<evidence type="ECO:0008006" key="11">
    <source>
        <dbReference type="Google" id="ProtNLM"/>
    </source>
</evidence>
<dbReference type="PANTHER" id="PTHR30026:SF20">
    <property type="entry name" value="OUTER MEMBRANE PROTEIN TOLC"/>
    <property type="match status" value="1"/>
</dbReference>
<keyword evidence="8" id="KW-0732">Signal</keyword>
<organism evidence="9 10">
    <name type="scientific">Marinobacter salsuginis</name>
    <dbReference type="NCBI Taxonomy" id="418719"/>
    <lineage>
        <taxon>Bacteria</taxon>
        <taxon>Pseudomonadati</taxon>
        <taxon>Pseudomonadota</taxon>
        <taxon>Gammaproteobacteria</taxon>
        <taxon>Pseudomonadales</taxon>
        <taxon>Marinobacteraceae</taxon>
        <taxon>Marinobacter</taxon>
    </lineage>
</organism>
<accession>A0A5M3PXG1</accession>
<dbReference type="InterPro" id="IPR051906">
    <property type="entry name" value="TolC-like"/>
</dbReference>
<reference evidence="9 10" key="1">
    <citation type="journal article" date="2019" name="J. Gen. Appl. Microbiol.">
        <title>Aerobic degradation of cis-dichloroethene by the marine bacterium Marinobacter salsuginis strain 5N-3.</title>
        <authorList>
            <person name="Inoue Y."/>
            <person name="Fukunaga Y."/>
            <person name="Katsumata H."/>
            <person name="Ohji S."/>
            <person name="Hosoyama A."/>
            <person name="Mori K."/>
            <person name="Ando K."/>
        </authorList>
    </citation>
    <scope>NUCLEOTIDE SEQUENCE [LARGE SCALE GENOMIC DNA]</scope>
    <source>
        <strain evidence="9 10">NBRC 109114</strain>
    </source>
</reference>
<dbReference type="GO" id="GO:0015562">
    <property type="term" value="F:efflux transmembrane transporter activity"/>
    <property type="evidence" value="ECO:0007669"/>
    <property type="project" value="InterPro"/>
</dbReference>
<evidence type="ECO:0000256" key="4">
    <source>
        <dbReference type="ARBA" id="ARBA00022452"/>
    </source>
</evidence>
<keyword evidence="7" id="KW-0998">Cell outer membrane</keyword>
<evidence type="ECO:0000256" key="7">
    <source>
        <dbReference type="ARBA" id="ARBA00023237"/>
    </source>
</evidence>
<proteinExistence type="inferred from homology"/>
<comment type="caution">
    <text evidence="9">The sequence shown here is derived from an EMBL/GenBank/DDBJ whole genome shotgun (WGS) entry which is preliminary data.</text>
</comment>
<comment type="similarity">
    <text evidence="2">Belongs to the outer membrane factor (OMF) (TC 1.B.17) family.</text>
</comment>
<comment type="subcellular location">
    <subcellularLocation>
        <location evidence="1">Cell outer membrane</location>
    </subcellularLocation>
</comment>
<evidence type="ECO:0000256" key="1">
    <source>
        <dbReference type="ARBA" id="ARBA00004442"/>
    </source>
</evidence>
<dbReference type="SUPFAM" id="SSF56954">
    <property type="entry name" value="Outer membrane efflux proteins (OEP)"/>
    <property type="match status" value="1"/>
</dbReference>
<keyword evidence="3" id="KW-0813">Transport</keyword>
<dbReference type="AlphaFoldDB" id="A0A5M3PXG1"/>
<dbReference type="PANTHER" id="PTHR30026">
    <property type="entry name" value="OUTER MEMBRANE PROTEIN TOLC"/>
    <property type="match status" value="1"/>
</dbReference>
<dbReference type="Pfam" id="PF02321">
    <property type="entry name" value="OEP"/>
    <property type="match status" value="2"/>
</dbReference>
<sequence length="467" mass="51552">MKKRLLSGIVGLLAAQPVLSMNLIEAYEKALSYDSGIASSLAQFQAQQATSNVSKSSLLPQIAAFGTASHTDFEPGNVPGGANADDLTRQLFSGDSYRTYRYGVELTQPLFRAQDWFSYEASQFQTDAAEAQYNLAQQQLILNVATAYFDVLRAKDTVTTAKATETAIQRQYEQARERFDVGLIAITEVYEARASYDDARSKRITADNDLNVARERLARLTGEYPVLMENLRQNFPLGHPEPMDPTSWETTAVKQNWSIQAALSQFNASEAALKAAKSRHLPTLELSASYQETSLENALFTQQEGSQAIASLSLTVPLYTGGGTQAGVREQRSLLTTSEQDLNTVRRDVRVNTRSLFLTINNNIETASALEQTIISRRSALDATRAGYEVGTRNIVEVLDAERAYYVALQDYANARYDYVINSLQLKQVAGILTPRDLIELNNWLSAAAPGIEALANEEETLNDPTQ</sequence>
<dbReference type="InterPro" id="IPR010130">
    <property type="entry name" value="T1SS_OMP_TolC"/>
</dbReference>
<keyword evidence="6" id="KW-0472">Membrane</keyword>
<dbReference type="Proteomes" id="UP000387223">
    <property type="component" value="Unassembled WGS sequence"/>
</dbReference>
<feature type="chain" id="PRO_5024439490" description="Outer membrane protein" evidence="8">
    <location>
        <begin position="21"/>
        <end position="467"/>
    </location>
</feature>
<dbReference type="GO" id="GO:0009279">
    <property type="term" value="C:cell outer membrane"/>
    <property type="evidence" value="ECO:0007669"/>
    <property type="project" value="UniProtKB-SubCell"/>
</dbReference>
<evidence type="ECO:0000313" key="9">
    <source>
        <dbReference type="EMBL" id="GBO87614.1"/>
    </source>
</evidence>
<dbReference type="GO" id="GO:1990281">
    <property type="term" value="C:efflux pump complex"/>
    <property type="evidence" value="ECO:0007669"/>
    <property type="project" value="TreeGrafter"/>
</dbReference>
<evidence type="ECO:0000256" key="5">
    <source>
        <dbReference type="ARBA" id="ARBA00022692"/>
    </source>
</evidence>
<keyword evidence="5" id="KW-0812">Transmembrane</keyword>
<feature type="signal peptide" evidence="8">
    <location>
        <begin position="1"/>
        <end position="20"/>
    </location>
</feature>
<evidence type="ECO:0000256" key="6">
    <source>
        <dbReference type="ARBA" id="ARBA00023136"/>
    </source>
</evidence>
<name>A0A5M3PXG1_9GAMM</name>
<dbReference type="Gene3D" id="1.20.1600.10">
    <property type="entry name" value="Outer membrane efflux proteins (OEP)"/>
    <property type="match status" value="1"/>
</dbReference>
<keyword evidence="4" id="KW-1134">Transmembrane beta strand</keyword>
<evidence type="ECO:0000256" key="3">
    <source>
        <dbReference type="ARBA" id="ARBA00022448"/>
    </source>
</evidence>
<evidence type="ECO:0000256" key="2">
    <source>
        <dbReference type="ARBA" id="ARBA00007613"/>
    </source>
</evidence>
<evidence type="ECO:0000256" key="8">
    <source>
        <dbReference type="SAM" id="SignalP"/>
    </source>
</evidence>
<dbReference type="RefSeq" id="WP_136631247.1">
    <property type="nucleotide sequence ID" value="NZ_BGZI01000005.1"/>
</dbReference>
<dbReference type="EMBL" id="BGZI01000005">
    <property type="protein sequence ID" value="GBO87614.1"/>
    <property type="molecule type" value="Genomic_DNA"/>
</dbReference>
<gene>
    <name evidence="9" type="ORF">MSSD14B_12820</name>
</gene>
<dbReference type="InterPro" id="IPR003423">
    <property type="entry name" value="OMP_efflux"/>
</dbReference>
<dbReference type="GO" id="GO:0015288">
    <property type="term" value="F:porin activity"/>
    <property type="evidence" value="ECO:0007669"/>
    <property type="project" value="TreeGrafter"/>
</dbReference>